<evidence type="ECO:0000256" key="3">
    <source>
        <dbReference type="ARBA" id="ARBA00022840"/>
    </source>
</evidence>
<dbReference type="SMART" id="SM00320">
    <property type="entry name" value="WD40"/>
    <property type="match status" value="3"/>
</dbReference>
<gene>
    <name evidence="6" type="ORF">RD792_017225</name>
</gene>
<reference evidence="6 7" key="1">
    <citation type="journal article" date="2023" name="bioRxiv">
        <title>Genome report: Whole genome sequence and annotation of Penstemon davidsonii.</title>
        <authorList>
            <person name="Ostevik K.L."/>
            <person name="Alabady M."/>
            <person name="Zhang M."/>
            <person name="Rausher M.D."/>
        </authorList>
    </citation>
    <scope>NUCLEOTIDE SEQUENCE [LARGE SCALE GENOMIC DNA]</scope>
    <source>
        <strain evidence="6">DNT005</strain>
        <tissue evidence="6">Whole leaf</tissue>
    </source>
</reference>
<dbReference type="PANTHER" id="PTHR19847:SF7">
    <property type="entry name" value="DDB1- AND CUL4-ASSOCIATED FACTOR 11"/>
    <property type="match status" value="1"/>
</dbReference>
<feature type="repeat" description="WD" evidence="4">
    <location>
        <begin position="287"/>
        <end position="319"/>
    </location>
</feature>
<protein>
    <recommendedName>
        <fullName evidence="5">Disease resistance protein winged helix domain-containing protein</fullName>
    </recommendedName>
</protein>
<accession>A0ABR0CLF8</accession>
<dbReference type="PROSITE" id="PS50082">
    <property type="entry name" value="WD_REPEATS_2"/>
    <property type="match status" value="2"/>
</dbReference>
<keyword evidence="1" id="KW-0433">Leucine-rich repeat</keyword>
<organism evidence="6 7">
    <name type="scientific">Penstemon davidsonii</name>
    <dbReference type="NCBI Taxonomy" id="160366"/>
    <lineage>
        <taxon>Eukaryota</taxon>
        <taxon>Viridiplantae</taxon>
        <taxon>Streptophyta</taxon>
        <taxon>Embryophyta</taxon>
        <taxon>Tracheophyta</taxon>
        <taxon>Spermatophyta</taxon>
        <taxon>Magnoliopsida</taxon>
        <taxon>eudicotyledons</taxon>
        <taxon>Gunneridae</taxon>
        <taxon>Pentapetalae</taxon>
        <taxon>asterids</taxon>
        <taxon>lamiids</taxon>
        <taxon>Lamiales</taxon>
        <taxon>Plantaginaceae</taxon>
        <taxon>Cheloneae</taxon>
        <taxon>Penstemon</taxon>
    </lineage>
</organism>
<evidence type="ECO:0000256" key="4">
    <source>
        <dbReference type="PROSITE-ProRule" id="PRU00221"/>
    </source>
</evidence>
<feature type="repeat" description="WD" evidence="4">
    <location>
        <begin position="163"/>
        <end position="204"/>
    </location>
</feature>
<dbReference type="PROSITE" id="PS50294">
    <property type="entry name" value="WD_REPEATS_REGION"/>
    <property type="match status" value="1"/>
</dbReference>
<dbReference type="EMBL" id="JAYDYQ010002688">
    <property type="protein sequence ID" value="KAK4477960.1"/>
    <property type="molecule type" value="Genomic_DNA"/>
</dbReference>
<proteinExistence type="predicted"/>
<evidence type="ECO:0000259" key="5">
    <source>
        <dbReference type="Pfam" id="PF23559"/>
    </source>
</evidence>
<keyword evidence="2" id="KW-0547">Nucleotide-binding</keyword>
<sequence>MGVGIFCLKRCLGKPIVPPRLEEIGKEIAIKCGGHPLAIVVLGGLLSKVDENPEFWQYVAENISLAITGSDSSFMEILSLSYSHLPQHLKACFLYMGAFPEGREIHVSHLIKLWVAEEFIKPVGDKSLEEVAKENLKDLIDRNLVRVWDRRCFVSRGEAAGVLMGHMEGITFIDTRGDGRYFISNGKDQAIKLWDIRKMSSNVNYTPRRRYAEWDYRWMEYPEQAKNLKHPDDLSLVTYKGHTVLRTLIRCYFSPAYSTGQKYIYTGSTDSSVYVYDVISGDQVAKLDYHEDPVRDCNWHPYYPMLVSSSWDGMLASWEFPGKAENPVAVKRTRRRRRFFY</sequence>
<evidence type="ECO:0000256" key="1">
    <source>
        <dbReference type="ARBA" id="ARBA00022614"/>
    </source>
</evidence>
<evidence type="ECO:0000313" key="6">
    <source>
        <dbReference type="EMBL" id="KAK4477960.1"/>
    </source>
</evidence>
<dbReference type="Gene3D" id="1.10.8.430">
    <property type="entry name" value="Helical domain of apoptotic protease-activating factors"/>
    <property type="match status" value="1"/>
</dbReference>
<comment type="caution">
    <text evidence="6">The sequence shown here is derived from an EMBL/GenBank/DDBJ whole genome shotgun (WGS) entry which is preliminary data.</text>
</comment>
<keyword evidence="7" id="KW-1185">Reference proteome</keyword>
<evidence type="ECO:0000313" key="7">
    <source>
        <dbReference type="Proteomes" id="UP001291926"/>
    </source>
</evidence>
<dbReference type="PANTHER" id="PTHR19847">
    <property type="entry name" value="DDB1- AND CUL4-ASSOCIATED FACTOR 11"/>
    <property type="match status" value="1"/>
</dbReference>
<dbReference type="SUPFAM" id="SSF50978">
    <property type="entry name" value="WD40 repeat-like"/>
    <property type="match status" value="1"/>
</dbReference>
<dbReference type="InterPro" id="IPR015943">
    <property type="entry name" value="WD40/YVTN_repeat-like_dom_sf"/>
</dbReference>
<feature type="domain" description="Disease resistance protein winged helix" evidence="5">
    <location>
        <begin position="99"/>
        <end position="146"/>
    </location>
</feature>
<dbReference type="InterPro" id="IPR051859">
    <property type="entry name" value="DCAF"/>
</dbReference>
<dbReference type="Pfam" id="PF23559">
    <property type="entry name" value="WHD_DRP"/>
    <property type="match status" value="1"/>
</dbReference>
<keyword evidence="4" id="KW-0853">WD repeat</keyword>
<dbReference type="Pfam" id="PF00400">
    <property type="entry name" value="WD40"/>
    <property type="match status" value="3"/>
</dbReference>
<dbReference type="SUPFAM" id="SSF52540">
    <property type="entry name" value="P-loop containing nucleoside triphosphate hydrolases"/>
    <property type="match status" value="1"/>
</dbReference>
<dbReference type="InterPro" id="IPR058922">
    <property type="entry name" value="WHD_DRP"/>
</dbReference>
<keyword evidence="3" id="KW-0067">ATP-binding</keyword>
<dbReference type="InterPro" id="IPR042197">
    <property type="entry name" value="Apaf_helical"/>
</dbReference>
<evidence type="ECO:0000256" key="2">
    <source>
        <dbReference type="ARBA" id="ARBA00022741"/>
    </source>
</evidence>
<dbReference type="InterPro" id="IPR036322">
    <property type="entry name" value="WD40_repeat_dom_sf"/>
</dbReference>
<name>A0ABR0CLF8_9LAMI</name>
<dbReference type="InterPro" id="IPR001680">
    <property type="entry name" value="WD40_rpt"/>
</dbReference>
<dbReference type="Proteomes" id="UP001291926">
    <property type="component" value="Unassembled WGS sequence"/>
</dbReference>
<dbReference type="Gene3D" id="2.130.10.10">
    <property type="entry name" value="YVTN repeat-like/Quinoprotein amine dehydrogenase"/>
    <property type="match status" value="1"/>
</dbReference>
<dbReference type="InterPro" id="IPR027417">
    <property type="entry name" value="P-loop_NTPase"/>
</dbReference>